<protein>
    <submittedName>
        <fullName evidence="1">Uncharacterized protein</fullName>
    </submittedName>
</protein>
<sequence>MGFLDKDTYQKEKAIRFCLVNNLIPFLEVNVQNYRELSDTATLITDIDVLGVKVDSTGQPKRVVFDCKTLGKTSPINRAFWASGLMNFAACSEAFIILKKKASEAHRLSAKQIDVHLFDDKQFDNYANSCSIDYNIDYAYSTDINNWAKQLNSVKGNDKLEQFLNFLNSDIPLETDCVRALRRFLSALQKIKGELDPAKPKHQSFFYCALSVFTYLMAQIVHDLRNIVDFDASEKTFEKLLKYYIWGGKNSFNHKKSMTELFSSQNEASTNSEPTLKEWPEFIELTRKLMDSPASIQECIHPIRELSFRAIVDKTSSKEINLSESINSNSRIFQFTYLMARYLVNSAQLPSDFTSMIDNAFAEIREL</sequence>
<comment type="caution">
    <text evidence="1">The sequence shown here is derived from an EMBL/GenBank/DDBJ whole genome shotgun (WGS) entry which is preliminary data.</text>
</comment>
<dbReference type="RefSeq" id="WP_116014106.1">
    <property type="nucleotide sequence ID" value="NZ_QUOT01000001.1"/>
</dbReference>
<keyword evidence="2" id="KW-1185">Reference proteome</keyword>
<gene>
    <name evidence="1" type="ORF">DXX94_04390</name>
</gene>
<dbReference type="EMBL" id="QUOT01000001">
    <property type="protein sequence ID" value="REL30005.1"/>
    <property type="molecule type" value="Genomic_DNA"/>
</dbReference>
<reference evidence="2" key="1">
    <citation type="submission" date="2018-08" db="EMBL/GenBank/DDBJ databases">
        <title>Thalassotalea euphylliae genome.</title>
        <authorList>
            <person name="Summers S."/>
            <person name="Rice S.A."/>
            <person name="Freckelton M.L."/>
            <person name="Nedved B.T."/>
            <person name="Hadfield M.G."/>
        </authorList>
    </citation>
    <scope>NUCLEOTIDE SEQUENCE [LARGE SCALE GENOMIC DNA]</scope>
    <source>
        <strain evidence="2">H3</strain>
    </source>
</reference>
<proteinExistence type="predicted"/>
<dbReference type="AlphaFoldDB" id="A0A3E0U1A5"/>
<evidence type="ECO:0000313" key="1">
    <source>
        <dbReference type="EMBL" id="REL30005.1"/>
    </source>
</evidence>
<evidence type="ECO:0000313" key="2">
    <source>
        <dbReference type="Proteomes" id="UP000256899"/>
    </source>
</evidence>
<name>A0A3E0U1A5_9GAMM</name>
<accession>A0A3E0U1A5</accession>
<organism evidence="1 2">
    <name type="scientific">Thalassotalea euphylliae</name>
    <dbReference type="NCBI Taxonomy" id="1655234"/>
    <lineage>
        <taxon>Bacteria</taxon>
        <taxon>Pseudomonadati</taxon>
        <taxon>Pseudomonadota</taxon>
        <taxon>Gammaproteobacteria</taxon>
        <taxon>Alteromonadales</taxon>
        <taxon>Colwelliaceae</taxon>
        <taxon>Thalassotalea</taxon>
    </lineage>
</organism>
<dbReference type="Proteomes" id="UP000256899">
    <property type="component" value="Unassembled WGS sequence"/>
</dbReference>